<accession>A0A1G9U2F4</accession>
<evidence type="ECO:0000313" key="9">
    <source>
        <dbReference type="EMBL" id="SDM54003.1"/>
    </source>
</evidence>
<reference evidence="9 10" key="1">
    <citation type="submission" date="2016-10" db="EMBL/GenBank/DDBJ databases">
        <authorList>
            <person name="de Groot N.N."/>
        </authorList>
    </citation>
    <scope>NUCLEOTIDE SEQUENCE [LARGE SCALE GENOMIC DNA]</scope>
    <source>
        <strain evidence="9 10">SLAS-1</strain>
    </source>
</reference>
<keyword evidence="6" id="KW-0175">Coiled coil</keyword>
<keyword evidence="10" id="KW-1185">Reference proteome</keyword>
<dbReference type="InterPro" id="IPR001610">
    <property type="entry name" value="PAC"/>
</dbReference>
<dbReference type="SMART" id="SM00086">
    <property type="entry name" value="PAC"/>
    <property type="match status" value="1"/>
</dbReference>
<dbReference type="STRING" id="321763.SAMN04488692_1551"/>
<dbReference type="InterPro" id="IPR035965">
    <property type="entry name" value="PAS-like_dom_sf"/>
</dbReference>
<dbReference type="PANTHER" id="PTHR43304:SF1">
    <property type="entry name" value="PAC DOMAIN-CONTAINING PROTEIN"/>
    <property type="match status" value="1"/>
</dbReference>
<evidence type="ECO:0000256" key="5">
    <source>
        <dbReference type="ARBA" id="ARBA00022777"/>
    </source>
</evidence>
<evidence type="ECO:0000259" key="7">
    <source>
        <dbReference type="PROSITE" id="PS50112"/>
    </source>
</evidence>
<dbReference type="SMART" id="SM00091">
    <property type="entry name" value="PAS"/>
    <property type="match status" value="1"/>
</dbReference>
<dbReference type="Pfam" id="PF13426">
    <property type="entry name" value="PAS_9"/>
    <property type="match status" value="2"/>
</dbReference>
<dbReference type="PANTHER" id="PTHR43304">
    <property type="entry name" value="PHYTOCHROME-LIKE PROTEIN CPH1"/>
    <property type="match status" value="1"/>
</dbReference>
<evidence type="ECO:0000256" key="2">
    <source>
        <dbReference type="ARBA" id="ARBA00012438"/>
    </source>
</evidence>
<dbReference type="Proteomes" id="UP000199476">
    <property type="component" value="Unassembled WGS sequence"/>
</dbReference>
<dbReference type="CDD" id="cd00130">
    <property type="entry name" value="PAS"/>
    <property type="match status" value="1"/>
</dbReference>
<dbReference type="NCBIfam" id="TIGR00229">
    <property type="entry name" value="sensory_box"/>
    <property type="match status" value="1"/>
</dbReference>
<feature type="non-terminal residue" evidence="9">
    <location>
        <position position="292"/>
    </location>
</feature>
<keyword evidence="5" id="KW-0418">Kinase</keyword>
<evidence type="ECO:0000259" key="8">
    <source>
        <dbReference type="PROSITE" id="PS50113"/>
    </source>
</evidence>
<comment type="catalytic activity">
    <reaction evidence="1">
        <text>ATP + protein L-histidine = ADP + protein N-phospho-L-histidine.</text>
        <dbReference type="EC" id="2.7.13.3"/>
    </reaction>
</comment>
<organism evidence="9 10">
    <name type="scientific">Halarsenatibacter silvermanii</name>
    <dbReference type="NCBI Taxonomy" id="321763"/>
    <lineage>
        <taxon>Bacteria</taxon>
        <taxon>Bacillati</taxon>
        <taxon>Bacillota</taxon>
        <taxon>Clostridia</taxon>
        <taxon>Halanaerobiales</taxon>
        <taxon>Halarsenatibacteraceae</taxon>
        <taxon>Halarsenatibacter</taxon>
    </lineage>
</organism>
<feature type="domain" description="PAC" evidence="8">
    <location>
        <begin position="187"/>
        <end position="239"/>
    </location>
</feature>
<feature type="coiled-coil region" evidence="6">
    <location>
        <begin position="97"/>
        <end position="124"/>
    </location>
</feature>
<dbReference type="AlphaFoldDB" id="A0A1G9U2F4"/>
<protein>
    <recommendedName>
        <fullName evidence="2">histidine kinase</fullName>
        <ecNumber evidence="2">2.7.13.3</ecNumber>
    </recommendedName>
</protein>
<dbReference type="Pfam" id="PF08448">
    <property type="entry name" value="PAS_4"/>
    <property type="match status" value="1"/>
</dbReference>
<dbReference type="InterPro" id="IPR000014">
    <property type="entry name" value="PAS"/>
</dbReference>
<gene>
    <name evidence="9" type="ORF">SAMN04488692_1551</name>
</gene>
<evidence type="ECO:0000256" key="4">
    <source>
        <dbReference type="ARBA" id="ARBA00022679"/>
    </source>
</evidence>
<evidence type="ECO:0000256" key="3">
    <source>
        <dbReference type="ARBA" id="ARBA00022553"/>
    </source>
</evidence>
<dbReference type="InterPro" id="IPR000700">
    <property type="entry name" value="PAS-assoc_C"/>
</dbReference>
<keyword evidence="3" id="KW-0597">Phosphoprotein</keyword>
<dbReference type="Gene3D" id="3.30.450.20">
    <property type="entry name" value="PAS domain"/>
    <property type="match status" value="2"/>
</dbReference>
<evidence type="ECO:0000256" key="1">
    <source>
        <dbReference type="ARBA" id="ARBA00000085"/>
    </source>
</evidence>
<feature type="domain" description="PAS" evidence="7">
    <location>
        <begin position="114"/>
        <end position="184"/>
    </location>
</feature>
<dbReference type="EC" id="2.7.13.3" evidence="2"/>
<dbReference type="InterPro" id="IPR052162">
    <property type="entry name" value="Sensor_kinase/Photoreceptor"/>
</dbReference>
<keyword evidence="4" id="KW-0808">Transferase</keyword>
<dbReference type="GO" id="GO:0004673">
    <property type="term" value="F:protein histidine kinase activity"/>
    <property type="evidence" value="ECO:0007669"/>
    <property type="project" value="UniProtKB-EC"/>
</dbReference>
<dbReference type="PROSITE" id="PS50112">
    <property type="entry name" value="PAS"/>
    <property type="match status" value="1"/>
</dbReference>
<name>A0A1G9U2F4_9FIRM</name>
<evidence type="ECO:0000256" key="6">
    <source>
        <dbReference type="SAM" id="Coils"/>
    </source>
</evidence>
<dbReference type="InterPro" id="IPR013656">
    <property type="entry name" value="PAS_4"/>
</dbReference>
<dbReference type="SUPFAM" id="SSF55785">
    <property type="entry name" value="PYP-like sensor domain (PAS domain)"/>
    <property type="match status" value="2"/>
</dbReference>
<dbReference type="PROSITE" id="PS50113">
    <property type="entry name" value="PAC"/>
    <property type="match status" value="1"/>
</dbReference>
<dbReference type="EMBL" id="FNGO01000055">
    <property type="protein sequence ID" value="SDM54003.1"/>
    <property type="molecule type" value="Genomic_DNA"/>
</dbReference>
<proteinExistence type="predicted"/>
<sequence length="292" mass="34461">MLLAEDGKITQINEKGREWLENIGLSVTNDGKAKHYSSFLKSAGCSETKVKVIESKIKNLYENDREEFEEEILLKTDKSKLWHRINACRYKKHVIILKENITEIDEKSKKHERLKERYNSIINTQKELICRFKPDTTLTFVNEAYCENIDLPEKEIIGRKYTEFIPDEDREFALKQLEKVKESHKPQKYEHKVEDENGEIRHHRWVDYPVFDKSGEIEEFQAVGVDITERKMMEEEIKEKNRLLEGVLNSIPDVIGIQKPDHTIMRYNKAGYEQLDMPPEDIKGQKCYKLLG</sequence>
<evidence type="ECO:0000313" key="10">
    <source>
        <dbReference type="Proteomes" id="UP000199476"/>
    </source>
</evidence>